<dbReference type="SMART" id="SM00320">
    <property type="entry name" value="WD40"/>
    <property type="match status" value="2"/>
</dbReference>
<gene>
    <name evidence="2" type="ORF">F5891DRAFT_965585</name>
</gene>
<dbReference type="PROSITE" id="PS50082">
    <property type="entry name" value="WD_REPEATS_2"/>
    <property type="match status" value="1"/>
</dbReference>
<dbReference type="GO" id="GO:0010506">
    <property type="term" value="P:regulation of autophagy"/>
    <property type="evidence" value="ECO:0007669"/>
    <property type="project" value="TreeGrafter"/>
</dbReference>
<proteinExistence type="predicted"/>
<dbReference type="Proteomes" id="UP001195769">
    <property type="component" value="Unassembled WGS sequence"/>
</dbReference>
<reference evidence="2" key="1">
    <citation type="journal article" date="2020" name="New Phytol.">
        <title>Comparative genomics reveals dynamic genome evolution in host specialist ectomycorrhizal fungi.</title>
        <authorList>
            <person name="Lofgren L.A."/>
            <person name="Nguyen N.H."/>
            <person name="Vilgalys R."/>
            <person name="Ruytinx J."/>
            <person name="Liao H.L."/>
            <person name="Branco S."/>
            <person name="Kuo A."/>
            <person name="LaButti K."/>
            <person name="Lipzen A."/>
            <person name="Andreopoulos W."/>
            <person name="Pangilinan J."/>
            <person name="Riley R."/>
            <person name="Hundley H."/>
            <person name="Na H."/>
            <person name="Barry K."/>
            <person name="Grigoriev I.V."/>
            <person name="Stajich J.E."/>
            <person name="Kennedy P.G."/>
        </authorList>
    </citation>
    <scope>NUCLEOTIDE SEQUENCE</scope>
    <source>
        <strain evidence="2">FC203</strain>
    </source>
</reference>
<dbReference type="GO" id="GO:0031929">
    <property type="term" value="P:TOR signaling"/>
    <property type="evidence" value="ECO:0007669"/>
    <property type="project" value="InterPro"/>
</dbReference>
<dbReference type="GO" id="GO:0071230">
    <property type="term" value="P:cellular response to amino acid stimulus"/>
    <property type="evidence" value="ECO:0007669"/>
    <property type="project" value="TreeGrafter"/>
</dbReference>
<dbReference type="GO" id="GO:0009267">
    <property type="term" value="P:cellular response to starvation"/>
    <property type="evidence" value="ECO:0007669"/>
    <property type="project" value="TreeGrafter"/>
</dbReference>
<dbReference type="InterPro" id="IPR004083">
    <property type="entry name" value="Raptor"/>
</dbReference>
<dbReference type="GO" id="GO:0031931">
    <property type="term" value="C:TORC1 complex"/>
    <property type="evidence" value="ECO:0007669"/>
    <property type="project" value="InterPro"/>
</dbReference>
<dbReference type="EMBL" id="JABBWK010000162">
    <property type="protein sequence ID" value="KAG1889088.1"/>
    <property type="molecule type" value="Genomic_DNA"/>
</dbReference>
<name>A0AAD4DQ24_9AGAM</name>
<dbReference type="GO" id="GO:0030307">
    <property type="term" value="P:positive regulation of cell growth"/>
    <property type="evidence" value="ECO:0007669"/>
    <property type="project" value="TreeGrafter"/>
</dbReference>
<evidence type="ECO:0000256" key="1">
    <source>
        <dbReference type="PROSITE-ProRule" id="PRU00221"/>
    </source>
</evidence>
<dbReference type="GeneID" id="64670476"/>
<keyword evidence="3" id="KW-1185">Reference proteome</keyword>
<feature type="repeat" description="WD" evidence="1">
    <location>
        <begin position="82"/>
        <end position="124"/>
    </location>
</feature>
<evidence type="ECO:0000313" key="2">
    <source>
        <dbReference type="EMBL" id="KAG1889088.1"/>
    </source>
</evidence>
<dbReference type="RefSeq" id="XP_041217407.1">
    <property type="nucleotide sequence ID" value="XM_041376178.1"/>
</dbReference>
<organism evidence="2 3">
    <name type="scientific">Suillus fuscotomentosus</name>
    <dbReference type="NCBI Taxonomy" id="1912939"/>
    <lineage>
        <taxon>Eukaryota</taxon>
        <taxon>Fungi</taxon>
        <taxon>Dikarya</taxon>
        <taxon>Basidiomycota</taxon>
        <taxon>Agaricomycotina</taxon>
        <taxon>Agaricomycetes</taxon>
        <taxon>Agaricomycetidae</taxon>
        <taxon>Boletales</taxon>
        <taxon>Suillineae</taxon>
        <taxon>Suillaceae</taxon>
        <taxon>Suillus</taxon>
    </lineage>
</organism>
<dbReference type="InterPro" id="IPR001680">
    <property type="entry name" value="WD40_rpt"/>
</dbReference>
<protein>
    <submittedName>
        <fullName evidence="2">WD40-repeat-containing domain protein</fullName>
    </submittedName>
</protein>
<dbReference type="SUPFAM" id="SSF50978">
    <property type="entry name" value="WD40 repeat-like"/>
    <property type="match status" value="1"/>
</dbReference>
<accession>A0AAD4DQ24</accession>
<dbReference type="GO" id="GO:0005737">
    <property type="term" value="C:cytoplasm"/>
    <property type="evidence" value="ECO:0007669"/>
    <property type="project" value="TreeGrafter"/>
</dbReference>
<comment type="caution">
    <text evidence="2">The sequence shown here is derived from an EMBL/GenBank/DDBJ whole genome shotgun (WGS) entry which is preliminary data.</text>
</comment>
<dbReference type="PANTHER" id="PTHR12848:SF16">
    <property type="entry name" value="REGULATORY-ASSOCIATED PROTEIN OF MTOR"/>
    <property type="match status" value="1"/>
</dbReference>
<dbReference type="Gene3D" id="2.130.10.10">
    <property type="entry name" value="YVTN repeat-like/Quinoprotein amine dehydrogenase"/>
    <property type="match status" value="1"/>
</dbReference>
<dbReference type="AlphaFoldDB" id="A0AAD4DQ24"/>
<dbReference type="InterPro" id="IPR015943">
    <property type="entry name" value="WD40/YVTN_repeat-like_dom_sf"/>
</dbReference>
<dbReference type="InterPro" id="IPR036322">
    <property type="entry name" value="WD40_repeat_dom_sf"/>
</dbReference>
<keyword evidence="1" id="KW-0853">WD repeat</keyword>
<feature type="non-terminal residue" evidence="2">
    <location>
        <position position="147"/>
    </location>
</feature>
<dbReference type="PANTHER" id="PTHR12848">
    <property type="entry name" value="REGULATORY-ASSOCIATED PROTEIN OF MTOR"/>
    <property type="match status" value="1"/>
</dbReference>
<evidence type="ECO:0000313" key="3">
    <source>
        <dbReference type="Proteomes" id="UP001195769"/>
    </source>
</evidence>
<sequence length="147" mass="16271">LVLDWKQSGGTLLVGGDSRIICVWDAHMETQVLDLETNCESPVTSITSDQGSSSTFIIGFADGLVKIFDCRLEEEDAIVRSYHDHHSWVQNVKYHPRISGQFLSGSLAGKVRLWDLRGSDTVIQAWDLHHTGLSAFDVHSQTGVFAT</sequence>
<dbReference type="GO" id="GO:0030674">
    <property type="term" value="F:protein-macromolecule adaptor activity"/>
    <property type="evidence" value="ECO:0007669"/>
    <property type="project" value="TreeGrafter"/>
</dbReference>